<organism evidence="8 9">
    <name type="scientific">Belliella filtrata</name>
    <dbReference type="NCBI Taxonomy" id="2923435"/>
    <lineage>
        <taxon>Bacteria</taxon>
        <taxon>Pseudomonadati</taxon>
        <taxon>Bacteroidota</taxon>
        <taxon>Cytophagia</taxon>
        <taxon>Cytophagales</taxon>
        <taxon>Cyclobacteriaceae</taxon>
        <taxon>Belliella</taxon>
    </lineage>
</organism>
<dbReference type="Gene3D" id="3.30.565.10">
    <property type="entry name" value="Histidine kinase-like ATPase, C-terminal domain"/>
    <property type="match status" value="1"/>
</dbReference>
<proteinExistence type="predicted"/>
<dbReference type="InterPro" id="IPR005467">
    <property type="entry name" value="His_kinase_dom"/>
</dbReference>
<dbReference type="PANTHER" id="PTHR24421:SF10">
    <property type="entry name" value="NITRATE_NITRITE SENSOR PROTEIN NARQ"/>
    <property type="match status" value="1"/>
</dbReference>
<sequence length="254" mass="28512">MTEETPSIFLIILLGFALTLLMGSFIVVMALLHRKRQLEHIQKLDALQSEFDKTILHVEKEIQEETLTHVGRELHDNIGQLLSLTKLTLSSNKPEKSLEAKSLLNQVIKEVRGLSKSLNLDWVSHVSIDEFIRKELDKLESLGFCKVVFEKTGELFDLDNSKKLVLIRVIQECLNNAVKHAKPTLIILKIHYFADQLQILIADDGVGFDIYAGSDGSGLLNLGKRMEMIGGTIDITSELKKGTQIKLKLPNSSL</sequence>
<dbReference type="SUPFAM" id="SSF55874">
    <property type="entry name" value="ATPase domain of HSP90 chaperone/DNA topoisomerase II/histidine kinase"/>
    <property type="match status" value="1"/>
</dbReference>
<evidence type="ECO:0000313" key="9">
    <source>
        <dbReference type="Proteomes" id="UP001165489"/>
    </source>
</evidence>
<dbReference type="InterPro" id="IPR050482">
    <property type="entry name" value="Sensor_HK_TwoCompSys"/>
</dbReference>
<keyword evidence="6" id="KW-1133">Transmembrane helix</keyword>
<evidence type="ECO:0000256" key="4">
    <source>
        <dbReference type="ARBA" id="ARBA00022777"/>
    </source>
</evidence>
<dbReference type="GO" id="GO:0016301">
    <property type="term" value="F:kinase activity"/>
    <property type="evidence" value="ECO:0007669"/>
    <property type="project" value="UniProtKB-KW"/>
</dbReference>
<evidence type="ECO:0000256" key="6">
    <source>
        <dbReference type="SAM" id="Phobius"/>
    </source>
</evidence>
<dbReference type="PROSITE" id="PS50109">
    <property type="entry name" value="HIS_KIN"/>
    <property type="match status" value="1"/>
</dbReference>
<keyword evidence="6" id="KW-0812">Transmembrane</keyword>
<dbReference type="Pfam" id="PF02518">
    <property type="entry name" value="HATPase_c"/>
    <property type="match status" value="1"/>
</dbReference>
<keyword evidence="3" id="KW-0808">Transferase</keyword>
<name>A0ABS9UZM6_9BACT</name>
<dbReference type="InterPro" id="IPR003594">
    <property type="entry name" value="HATPase_dom"/>
</dbReference>
<evidence type="ECO:0000256" key="1">
    <source>
        <dbReference type="ARBA" id="ARBA00000085"/>
    </source>
</evidence>
<reference evidence="8" key="1">
    <citation type="submission" date="2022-03" db="EMBL/GenBank/DDBJ databases">
        <title>De novo assembled genomes of Belliella spp. (Cyclobacteriaceae) strains.</title>
        <authorList>
            <person name="Szabo A."/>
            <person name="Korponai K."/>
            <person name="Felfoldi T."/>
        </authorList>
    </citation>
    <scope>NUCLEOTIDE SEQUENCE</scope>
    <source>
        <strain evidence="8">DSM 111904</strain>
    </source>
</reference>
<dbReference type="CDD" id="cd16917">
    <property type="entry name" value="HATPase_UhpB-NarQ-NarX-like"/>
    <property type="match status" value="1"/>
</dbReference>
<keyword evidence="9" id="KW-1185">Reference proteome</keyword>
<comment type="caution">
    <text evidence="8">The sequence shown here is derived from an EMBL/GenBank/DDBJ whole genome shotgun (WGS) entry which is preliminary data.</text>
</comment>
<feature type="domain" description="Histidine kinase" evidence="7">
    <location>
        <begin position="69"/>
        <end position="253"/>
    </location>
</feature>
<evidence type="ECO:0000256" key="2">
    <source>
        <dbReference type="ARBA" id="ARBA00012438"/>
    </source>
</evidence>
<evidence type="ECO:0000259" key="7">
    <source>
        <dbReference type="PROSITE" id="PS50109"/>
    </source>
</evidence>
<evidence type="ECO:0000256" key="5">
    <source>
        <dbReference type="ARBA" id="ARBA00023012"/>
    </source>
</evidence>
<evidence type="ECO:0000256" key="3">
    <source>
        <dbReference type="ARBA" id="ARBA00022679"/>
    </source>
</evidence>
<dbReference type="RefSeq" id="WP_241347873.1">
    <property type="nucleotide sequence ID" value="NZ_JAKZGP010000019.1"/>
</dbReference>
<accession>A0ABS9UZM6</accession>
<keyword evidence="5" id="KW-0902">Two-component regulatory system</keyword>
<dbReference type="InterPro" id="IPR036890">
    <property type="entry name" value="HATPase_C_sf"/>
</dbReference>
<dbReference type="EC" id="2.7.13.3" evidence="2"/>
<dbReference type="SMART" id="SM00387">
    <property type="entry name" value="HATPase_c"/>
    <property type="match status" value="1"/>
</dbReference>
<dbReference type="Proteomes" id="UP001165489">
    <property type="component" value="Unassembled WGS sequence"/>
</dbReference>
<feature type="transmembrane region" description="Helical" evidence="6">
    <location>
        <begin position="6"/>
        <end position="32"/>
    </location>
</feature>
<dbReference type="PANTHER" id="PTHR24421">
    <property type="entry name" value="NITRATE/NITRITE SENSOR PROTEIN NARX-RELATED"/>
    <property type="match status" value="1"/>
</dbReference>
<dbReference type="EMBL" id="JAKZGP010000019">
    <property type="protein sequence ID" value="MCH7409528.1"/>
    <property type="molecule type" value="Genomic_DNA"/>
</dbReference>
<evidence type="ECO:0000313" key="8">
    <source>
        <dbReference type="EMBL" id="MCH7409528.1"/>
    </source>
</evidence>
<protein>
    <recommendedName>
        <fullName evidence="2">histidine kinase</fullName>
        <ecNumber evidence="2">2.7.13.3</ecNumber>
    </recommendedName>
</protein>
<keyword evidence="4 8" id="KW-0418">Kinase</keyword>
<keyword evidence="6" id="KW-0472">Membrane</keyword>
<comment type="catalytic activity">
    <reaction evidence="1">
        <text>ATP + protein L-histidine = ADP + protein N-phospho-L-histidine.</text>
        <dbReference type="EC" id="2.7.13.3"/>
    </reaction>
</comment>
<gene>
    <name evidence="8" type="ORF">MM239_08985</name>
</gene>